<sequence>MKDPRIQKLAENLVGYSVNVQPGENVLVEMIGDERDLLKAVVEEIGKKGGNAFVELTDKAVQSSQLKYATEEGIKAWAEYDLVRMKMMDCYIGIRAGSNVNDMSDVPKDKMKLYNSLYSHPVHSEQRVKQTKWVVLRYPNASMAQLASMSTEAFEDFYFDVCNLDYAKMDRAQDALSELMNRTDKVRITGPGTDLSFSIKGIESEKCSGQKNIPDGEVYTAPVRDSVNGTISYNTATLYNGITFENIKFRFENGKIVEATGSDTTRLNEILDSDEGARYIGEFAIGFNPYILHPMKDILFDEKIAGSLHFTPGQAYEGVTDNGNRSSIHWDLVLIQRPDYGGGEIYFDDVLIRKDGIFVLPELEGLNPENLI</sequence>
<comment type="similarity">
    <text evidence="4">Belongs to the peptidase M29 family.</text>
</comment>
<evidence type="ECO:0000256" key="4">
    <source>
        <dbReference type="ARBA" id="ARBA00008236"/>
    </source>
</evidence>
<comment type="cofactor">
    <cofactor evidence="2">
        <name>Mg(2+)</name>
        <dbReference type="ChEBI" id="CHEBI:18420"/>
    </cofactor>
</comment>
<dbReference type="PANTHER" id="PTHR34448">
    <property type="entry name" value="AMINOPEPTIDASE"/>
    <property type="match status" value="1"/>
</dbReference>
<dbReference type="InterPro" id="IPR035097">
    <property type="entry name" value="M29_N-terminal"/>
</dbReference>
<dbReference type="EMBL" id="BORR01000014">
    <property type="protein sequence ID" value="GIO38689.1"/>
    <property type="molecule type" value="Genomic_DNA"/>
</dbReference>
<dbReference type="GO" id="GO:0006508">
    <property type="term" value="P:proteolysis"/>
    <property type="evidence" value="ECO:0007669"/>
    <property type="project" value="UniProtKB-KW"/>
</dbReference>
<evidence type="ECO:0000256" key="3">
    <source>
        <dbReference type="ARBA" id="ARBA00001947"/>
    </source>
</evidence>
<dbReference type="SUPFAM" id="SSF144052">
    <property type="entry name" value="Thermophilic metalloprotease-like"/>
    <property type="match status" value="1"/>
</dbReference>
<protein>
    <submittedName>
        <fullName evidence="10">Aminopeptidase</fullName>
    </submittedName>
</protein>
<evidence type="ECO:0000256" key="8">
    <source>
        <dbReference type="ARBA" id="ARBA00022801"/>
    </source>
</evidence>
<dbReference type="InterPro" id="IPR000787">
    <property type="entry name" value="Peptidase_M29"/>
</dbReference>
<evidence type="ECO:0000256" key="1">
    <source>
        <dbReference type="ARBA" id="ARBA00001941"/>
    </source>
</evidence>
<evidence type="ECO:0000313" key="10">
    <source>
        <dbReference type="EMBL" id="GIO38689.1"/>
    </source>
</evidence>
<name>A0A919XTF5_9BACL</name>
<keyword evidence="7" id="KW-0479">Metal-binding</keyword>
<evidence type="ECO:0000256" key="7">
    <source>
        <dbReference type="ARBA" id="ARBA00022723"/>
    </source>
</evidence>
<evidence type="ECO:0000256" key="5">
    <source>
        <dbReference type="ARBA" id="ARBA00022438"/>
    </source>
</evidence>
<comment type="cofactor">
    <cofactor evidence="3">
        <name>Zn(2+)</name>
        <dbReference type="ChEBI" id="CHEBI:29105"/>
    </cofactor>
</comment>
<gene>
    <name evidence="10" type="primary">ampS_2</name>
    <name evidence="10" type="ORF">J41TS12_35500</name>
</gene>
<keyword evidence="5 10" id="KW-0031">Aminopeptidase</keyword>
<reference evidence="10 11" key="1">
    <citation type="submission" date="2021-03" db="EMBL/GenBank/DDBJ databases">
        <title>Antimicrobial resistance genes in bacteria isolated from Japanese honey, and their potential for conferring macrolide and lincosamide resistance in the American foulbrood pathogen Paenibacillus larvae.</title>
        <authorList>
            <person name="Okamoto M."/>
            <person name="Kumagai M."/>
            <person name="Kanamori H."/>
            <person name="Takamatsu D."/>
        </authorList>
    </citation>
    <scope>NUCLEOTIDE SEQUENCE [LARGE SCALE GENOMIC DNA]</scope>
    <source>
        <strain evidence="10 11">J41TS12</strain>
    </source>
</reference>
<dbReference type="RefSeq" id="WP_212941020.1">
    <property type="nucleotide sequence ID" value="NZ_BORR01000014.1"/>
</dbReference>
<dbReference type="Proteomes" id="UP000681162">
    <property type="component" value="Unassembled WGS sequence"/>
</dbReference>
<comment type="caution">
    <text evidence="10">The sequence shown here is derived from an EMBL/GenBank/DDBJ whole genome shotgun (WGS) entry which is preliminary data.</text>
</comment>
<keyword evidence="9" id="KW-0482">Metalloprotease</keyword>
<evidence type="ECO:0000313" key="11">
    <source>
        <dbReference type="Proteomes" id="UP000681162"/>
    </source>
</evidence>
<keyword evidence="11" id="KW-1185">Reference proteome</keyword>
<dbReference type="GO" id="GO:0046872">
    <property type="term" value="F:metal ion binding"/>
    <property type="evidence" value="ECO:0007669"/>
    <property type="project" value="UniProtKB-KW"/>
</dbReference>
<evidence type="ECO:0000256" key="9">
    <source>
        <dbReference type="ARBA" id="ARBA00023049"/>
    </source>
</evidence>
<dbReference type="AlphaFoldDB" id="A0A919XTF5"/>
<dbReference type="Pfam" id="PF02073">
    <property type="entry name" value="Peptidase_M29"/>
    <property type="match status" value="1"/>
</dbReference>
<comment type="cofactor">
    <cofactor evidence="1">
        <name>Co(2+)</name>
        <dbReference type="ChEBI" id="CHEBI:48828"/>
    </cofactor>
</comment>
<organism evidence="10 11">
    <name type="scientific">Paenibacillus antibioticophila</name>
    <dbReference type="NCBI Taxonomy" id="1274374"/>
    <lineage>
        <taxon>Bacteria</taxon>
        <taxon>Bacillati</taxon>
        <taxon>Bacillota</taxon>
        <taxon>Bacilli</taxon>
        <taxon>Bacillales</taxon>
        <taxon>Paenibacillaceae</taxon>
        <taxon>Paenibacillus</taxon>
    </lineage>
</organism>
<dbReference type="GO" id="GO:0004177">
    <property type="term" value="F:aminopeptidase activity"/>
    <property type="evidence" value="ECO:0007669"/>
    <property type="project" value="UniProtKB-KW"/>
</dbReference>
<evidence type="ECO:0000256" key="2">
    <source>
        <dbReference type="ARBA" id="ARBA00001946"/>
    </source>
</evidence>
<keyword evidence="6" id="KW-0645">Protease</keyword>
<dbReference type="PANTHER" id="PTHR34448:SF1">
    <property type="entry name" value="BLL6088 PROTEIN"/>
    <property type="match status" value="1"/>
</dbReference>
<dbReference type="Gene3D" id="3.40.1830.10">
    <property type="entry name" value="Thermophilic metalloprotease (M29)"/>
    <property type="match status" value="1"/>
</dbReference>
<dbReference type="InterPro" id="IPR052170">
    <property type="entry name" value="M29_Exopeptidase"/>
</dbReference>
<dbReference type="GO" id="GO:0008237">
    <property type="term" value="F:metallopeptidase activity"/>
    <property type="evidence" value="ECO:0007669"/>
    <property type="project" value="UniProtKB-KW"/>
</dbReference>
<evidence type="ECO:0000256" key="6">
    <source>
        <dbReference type="ARBA" id="ARBA00022670"/>
    </source>
</evidence>
<accession>A0A919XTF5</accession>
<proteinExistence type="inferred from homology"/>
<keyword evidence="8" id="KW-0378">Hydrolase</keyword>